<organism evidence="10 11">
    <name type="scientific">Electrophorus voltai</name>
    <dbReference type="NCBI Taxonomy" id="2609070"/>
    <lineage>
        <taxon>Eukaryota</taxon>
        <taxon>Metazoa</taxon>
        <taxon>Chordata</taxon>
        <taxon>Craniata</taxon>
        <taxon>Vertebrata</taxon>
        <taxon>Euteleostomi</taxon>
        <taxon>Actinopterygii</taxon>
        <taxon>Neopterygii</taxon>
        <taxon>Teleostei</taxon>
        <taxon>Ostariophysi</taxon>
        <taxon>Gymnotiformes</taxon>
        <taxon>Gymnotoidei</taxon>
        <taxon>Gymnotidae</taxon>
        <taxon>Electrophorus</taxon>
    </lineage>
</organism>
<name>A0AAD8ZI03_9TELE</name>
<evidence type="ECO:0000256" key="4">
    <source>
        <dbReference type="ARBA" id="ARBA00022989"/>
    </source>
</evidence>
<dbReference type="Pfam" id="PF07947">
    <property type="entry name" value="YhhN"/>
    <property type="match status" value="1"/>
</dbReference>
<comment type="caution">
    <text evidence="10">The sequence shown here is derived from an EMBL/GenBank/DDBJ whole genome shotgun (WGS) entry which is preliminary data.</text>
</comment>
<dbReference type="InterPro" id="IPR012506">
    <property type="entry name" value="TMEM86B-like"/>
</dbReference>
<evidence type="ECO:0000313" key="11">
    <source>
        <dbReference type="Proteomes" id="UP001239994"/>
    </source>
</evidence>
<sequence length="281" mass="31396">CNTYIALLFYLIISHLVPISLFSSSYLSSHPHLSRLVLLSYLHFISLLSQSCILFLYLLPFFASTAVYFYLWIPESTPSPLAAVVKSAPVLSLALLVLSYNGGWSLLGVAGGLVLSACGDACLIWKEHFLHGMACFALAHILYSLSFLSWRYSSSSSWLYMLYLLLWGVSGGTFFYLLPFLRSSQDPDIYVPAIGAYTLLITVMATLALRTRRTLVMLGGLTFVISDLTIALQMFKVIETLDYNRHIIMTTYYLAQLLIAVGDVKTTLTPEADDLVKRKRL</sequence>
<comment type="subcellular location">
    <subcellularLocation>
        <location evidence="1">Membrane</location>
        <topology evidence="1">Multi-pass membrane protein</topology>
    </subcellularLocation>
</comment>
<proteinExistence type="inferred from homology"/>
<dbReference type="Proteomes" id="UP001239994">
    <property type="component" value="Unassembled WGS sequence"/>
</dbReference>
<keyword evidence="5 9" id="KW-0472">Membrane</keyword>
<evidence type="ECO:0000313" key="10">
    <source>
        <dbReference type="EMBL" id="KAK1798428.1"/>
    </source>
</evidence>
<feature type="non-terminal residue" evidence="10">
    <location>
        <position position="1"/>
    </location>
</feature>
<comment type="catalytic activity">
    <reaction evidence="7">
        <text>a 1-O-(1Z-alkenyl)-sn-glycero-3-phosphoethanolamine + H2O = a 2,3-saturated aldehyde + sn-glycero-3-phosphoethanolamine</text>
        <dbReference type="Rhea" id="RHEA:16905"/>
        <dbReference type="ChEBI" id="CHEBI:15377"/>
        <dbReference type="ChEBI" id="CHEBI:73359"/>
        <dbReference type="ChEBI" id="CHEBI:77288"/>
        <dbReference type="ChEBI" id="CHEBI:143890"/>
        <dbReference type="EC" id="3.3.2.2"/>
    </reaction>
</comment>
<feature type="transmembrane region" description="Helical" evidence="9">
    <location>
        <begin position="132"/>
        <end position="152"/>
    </location>
</feature>
<evidence type="ECO:0000256" key="6">
    <source>
        <dbReference type="ARBA" id="ARBA00035673"/>
    </source>
</evidence>
<evidence type="ECO:0000256" key="5">
    <source>
        <dbReference type="ARBA" id="ARBA00023136"/>
    </source>
</evidence>
<dbReference type="EMBL" id="JAROKS010000012">
    <property type="protein sequence ID" value="KAK1798428.1"/>
    <property type="molecule type" value="Genomic_DNA"/>
</dbReference>
<keyword evidence="3 9" id="KW-0812">Transmembrane</keyword>
<keyword evidence="4 9" id="KW-1133">Transmembrane helix</keyword>
<dbReference type="AlphaFoldDB" id="A0AAD8ZI03"/>
<feature type="transmembrane region" description="Helical" evidence="9">
    <location>
        <begin position="158"/>
        <end position="177"/>
    </location>
</feature>
<reference evidence="10" key="1">
    <citation type="submission" date="2023-03" db="EMBL/GenBank/DDBJ databases">
        <title>Electrophorus voltai genome.</title>
        <authorList>
            <person name="Bian C."/>
        </authorList>
    </citation>
    <scope>NUCLEOTIDE SEQUENCE</scope>
    <source>
        <strain evidence="10">CB-2022</strain>
        <tissue evidence="10">Muscle</tissue>
    </source>
</reference>
<dbReference type="EC" id="3.3.2.2" evidence="6"/>
<gene>
    <name evidence="10" type="ORF">P4O66_007885</name>
</gene>
<evidence type="ECO:0000256" key="8">
    <source>
        <dbReference type="ARBA" id="ARBA00049560"/>
    </source>
</evidence>
<keyword evidence="11" id="KW-1185">Reference proteome</keyword>
<comment type="similarity">
    <text evidence="2">Belongs to the TMEM86 family.</text>
</comment>
<feature type="transmembrane region" description="Helical" evidence="9">
    <location>
        <begin position="189"/>
        <end position="209"/>
    </location>
</feature>
<evidence type="ECO:0000256" key="1">
    <source>
        <dbReference type="ARBA" id="ARBA00004141"/>
    </source>
</evidence>
<evidence type="ECO:0000256" key="9">
    <source>
        <dbReference type="SAM" id="Phobius"/>
    </source>
</evidence>
<dbReference type="PANTHER" id="PTHR31885">
    <property type="entry name" value="GH04784P"/>
    <property type="match status" value="1"/>
</dbReference>
<accession>A0AAD8ZI03</accession>
<evidence type="ECO:0000256" key="7">
    <source>
        <dbReference type="ARBA" id="ARBA00049458"/>
    </source>
</evidence>
<evidence type="ECO:0000256" key="2">
    <source>
        <dbReference type="ARBA" id="ARBA00007375"/>
    </source>
</evidence>
<feature type="transmembrane region" description="Helical" evidence="9">
    <location>
        <begin position="215"/>
        <end position="235"/>
    </location>
</feature>
<dbReference type="GO" id="GO:0047408">
    <property type="term" value="F:alkenylglycerophosphocholine hydrolase activity"/>
    <property type="evidence" value="ECO:0007669"/>
    <property type="project" value="UniProtKB-EC"/>
</dbReference>
<evidence type="ECO:0000256" key="3">
    <source>
        <dbReference type="ARBA" id="ARBA00022692"/>
    </source>
</evidence>
<protein>
    <recommendedName>
        <fullName evidence="6">lysoplasmalogenase</fullName>
        <ecNumber evidence="6">3.3.2.2</ecNumber>
    </recommendedName>
</protein>
<dbReference type="GO" id="GO:0016020">
    <property type="term" value="C:membrane"/>
    <property type="evidence" value="ECO:0007669"/>
    <property type="project" value="UniProtKB-SubCell"/>
</dbReference>
<feature type="transmembrane region" description="Helical" evidence="9">
    <location>
        <begin position="7"/>
        <end position="27"/>
    </location>
</feature>
<feature type="transmembrane region" description="Helical" evidence="9">
    <location>
        <begin position="47"/>
        <end position="71"/>
    </location>
</feature>
<dbReference type="PANTHER" id="PTHR31885:SF11">
    <property type="entry name" value="TRANSMEMBRANE PROTEIN 86B"/>
    <property type="match status" value="1"/>
</dbReference>
<comment type="catalytic activity">
    <reaction evidence="8">
        <text>a 1-O-(1Z-alkenyl)-sn-glycero-3-phosphocholine + H2O = a 2,3-saturated aldehyde + sn-glycerol 3-phosphocholine</text>
        <dbReference type="Rhea" id="RHEA:22544"/>
        <dbReference type="ChEBI" id="CHEBI:15377"/>
        <dbReference type="ChEBI" id="CHEBI:16870"/>
        <dbReference type="ChEBI" id="CHEBI:73359"/>
        <dbReference type="ChEBI" id="CHEBI:77287"/>
        <dbReference type="EC" id="3.3.2.2"/>
    </reaction>
</comment>